<dbReference type="PROSITE" id="PS51808">
    <property type="entry name" value="CHCH"/>
    <property type="match status" value="1"/>
</dbReference>
<evidence type="ECO:0000313" key="5">
    <source>
        <dbReference type="Proteomes" id="UP000001357"/>
    </source>
</evidence>
<evidence type="ECO:0000256" key="3">
    <source>
        <dbReference type="ARBA" id="ARBA00023157"/>
    </source>
</evidence>
<dbReference type="InParanoid" id="A9UUN3"/>
<keyword evidence="5" id="KW-1185">Reference proteome</keyword>
<feature type="non-terminal residue" evidence="4">
    <location>
        <position position="61"/>
    </location>
</feature>
<evidence type="ECO:0000256" key="2">
    <source>
        <dbReference type="ARBA" id="ARBA00023128"/>
    </source>
</evidence>
<name>A9UUN3_MONBE</name>
<accession>A9UUN3</accession>
<gene>
    <name evidence="4" type="ORF">MONBRDRAFT_3788</name>
</gene>
<evidence type="ECO:0008006" key="6">
    <source>
        <dbReference type="Google" id="ProtNLM"/>
    </source>
</evidence>
<organism evidence="4 5">
    <name type="scientific">Monosiga brevicollis</name>
    <name type="common">Choanoflagellate</name>
    <dbReference type="NCBI Taxonomy" id="81824"/>
    <lineage>
        <taxon>Eukaryota</taxon>
        <taxon>Choanoflagellata</taxon>
        <taxon>Craspedida</taxon>
        <taxon>Salpingoecidae</taxon>
        <taxon>Monosiga</taxon>
    </lineage>
</organism>
<reference evidence="4 5" key="1">
    <citation type="journal article" date="2008" name="Nature">
        <title>The genome of the choanoflagellate Monosiga brevicollis and the origin of metazoans.</title>
        <authorList>
            <consortium name="JGI Sequencing"/>
            <person name="King N."/>
            <person name="Westbrook M.J."/>
            <person name="Young S.L."/>
            <person name="Kuo A."/>
            <person name="Abedin M."/>
            <person name="Chapman J."/>
            <person name="Fairclough S."/>
            <person name="Hellsten U."/>
            <person name="Isogai Y."/>
            <person name="Letunic I."/>
            <person name="Marr M."/>
            <person name="Pincus D."/>
            <person name="Putnam N."/>
            <person name="Rokas A."/>
            <person name="Wright K.J."/>
            <person name="Zuzow R."/>
            <person name="Dirks W."/>
            <person name="Good M."/>
            <person name="Goodstein D."/>
            <person name="Lemons D."/>
            <person name="Li W."/>
            <person name="Lyons J.B."/>
            <person name="Morris A."/>
            <person name="Nichols S."/>
            <person name="Richter D.J."/>
            <person name="Salamov A."/>
            <person name="Bork P."/>
            <person name="Lim W.A."/>
            <person name="Manning G."/>
            <person name="Miller W.T."/>
            <person name="McGinnis W."/>
            <person name="Shapiro H."/>
            <person name="Tjian R."/>
            <person name="Grigoriev I.V."/>
            <person name="Rokhsar D."/>
        </authorList>
    </citation>
    <scope>NUCLEOTIDE SEQUENCE [LARGE SCALE GENOMIC DNA]</scope>
    <source>
        <strain evidence="5">MX1 / ATCC 50154</strain>
    </source>
</reference>
<dbReference type="GeneID" id="5889558"/>
<dbReference type="EMBL" id="CH991546">
    <property type="protein sequence ID" value="EDQ91128.1"/>
    <property type="molecule type" value="Genomic_DNA"/>
</dbReference>
<dbReference type="InterPro" id="IPR042289">
    <property type="entry name" value="COA6"/>
</dbReference>
<dbReference type="STRING" id="81824.A9UUN3"/>
<dbReference type="SUPFAM" id="SSF47694">
    <property type="entry name" value="Cytochrome c oxidase subunit h"/>
    <property type="match status" value="1"/>
</dbReference>
<protein>
    <recommendedName>
        <fullName evidence="6">Cytochrome c oxidase assembly factor 6</fullName>
    </recommendedName>
</protein>
<dbReference type="KEGG" id="mbr:MONBRDRAFT_3788"/>
<dbReference type="Pfam" id="PF02297">
    <property type="entry name" value="COX6B"/>
    <property type="match status" value="1"/>
</dbReference>
<keyword evidence="2" id="KW-0496">Mitochondrion</keyword>
<dbReference type="GO" id="GO:0005739">
    <property type="term" value="C:mitochondrion"/>
    <property type="evidence" value="ECO:0000318"/>
    <property type="project" value="GO_Central"/>
</dbReference>
<dbReference type="PANTHER" id="PTHR46690:SF1">
    <property type="entry name" value="CYTOCHROME C OXIDASE ASSEMBLY FACTOR 6 HOMOLOG"/>
    <property type="match status" value="1"/>
</dbReference>
<evidence type="ECO:0000256" key="1">
    <source>
        <dbReference type="ARBA" id="ARBA00004173"/>
    </source>
</evidence>
<dbReference type="RefSeq" id="XP_001744425.1">
    <property type="nucleotide sequence ID" value="XM_001744373.1"/>
</dbReference>
<keyword evidence="3" id="KW-1015">Disulfide bond</keyword>
<dbReference type="GO" id="GO:0008535">
    <property type="term" value="P:respiratory chain complex IV assembly"/>
    <property type="evidence" value="ECO:0000318"/>
    <property type="project" value="GO_Central"/>
</dbReference>
<evidence type="ECO:0000313" key="4">
    <source>
        <dbReference type="EMBL" id="EDQ91128.1"/>
    </source>
</evidence>
<dbReference type="PANTHER" id="PTHR46690">
    <property type="entry name" value="CYTOCHROME C OXIDASE ASSEMBLY FACTOR 6 HOMOLOG"/>
    <property type="match status" value="1"/>
</dbReference>
<dbReference type="AlphaFoldDB" id="A9UUN3"/>
<dbReference type="Proteomes" id="UP000001357">
    <property type="component" value="Unassembled WGS sequence"/>
</dbReference>
<dbReference type="eggNOG" id="KOG3057">
    <property type="taxonomic scope" value="Eukaryota"/>
</dbReference>
<proteinExistence type="predicted"/>
<comment type="subcellular location">
    <subcellularLocation>
        <location evidence="1">Mitochondrion</location>
    </subcellularLocation>
</comment>
<dbReference type="Gene3D" id="1.10.10.140">
    <property type="entry name" value="Cytochrome c oxidase, subunit VIb"/>
    <property type="match status" value="1"/>
</dbReference>
<sequence length="61" mass="7206">SAAQRKACWAARDEYQQCLEKNGEGATQCEDLRKSFVAACPEAWVKHFERRRIYARFKQRL</sequence>
<feature type="non-terminal residue" evidence="4">
    <location>
        <position position="1"/>
    </location>
</feature>
<dbReference type="InterPro" id="IPR048280">
    <property type="entry name" value="COX6B-like"/>
</dbReference>
<dbReference type="InterPro" id="IPR036549">
    <property type="entry name" value="CX6/COA6-like_sf"/>
</dbReference>
<dbReference type="OMA" id="ERAKCWS"/>